<dbReference type="EMBL" id="BTSY01000004">
    <property type="protein sequence ID" value="GMT22224.1"/>
    <property type="molecule type" value="Genomic_DNA"/>
</dbReference>
<keyword evidence="1" id="KW-0472">Membrane</keyword>
<sequence>MQRPQIYCFYLPITVISLLLYIRILFVLWEKRESYDSLFYKLIRTQVFRNNQVIVFFIYEIPQDWPAMYPFLFTLNSTVIVQLVYAQSYFCVNGQAMDQMSMIKVILIHFLAPLALGAYIFFGEEPSRFEFQPVLNRVARVTEMKDVQFNSIVSFITSISGATISSFCYILIFVTLRKRPIRSWNQEASILISSFILFLCLCAIAIHYFLNALFSVINVDAMYTLRMHYYAASFPISLLNPWCLILTSG</sequence>
<feature type="transmembrane region" description="Helical" evidence="1">
    <location>
        <begin position="188"/>
        <end position="209"/>
    </location>
</feature>
<reference evidence="2" key="1">
    <citation type="submission" date="2023-10" db="EMBL/GenBank/DDBJ databases">
        <title>Genome assembly of Pristionchus species.</title>
        <authorList>
            <person name="Yoshida K."/>
            <person name="Sommer R.J."/>
        </authorList>
    </citation>
    <scope>NUCLEOTIDE SEQUENCE</scope>
    <source>
        <strain evidence="2">RS5133</strain>
    </source>
</reference>
<keyword evidence="1" id="KW-0812">Transmembrane</keyword>
<proteinExistence type="predicted"/>
<comment type="caution">
    <text evidence="2">The sequence shown here is derived from an EMBL/GenBank/DDBJ whole genome shotgun (WGS) entry which is preliminary data.</text>
</comment>
<evidence type="ECO:0000313" key="2">
    <source>
        <dbReference type="EMBL" id="GMT22224.1"/>
    </source>
</evidence>
<evidence type="ECO:0000313" key="3">
    <source>
        <dbReference type="Proteomes" id="UP001432322"/>
    </source>
</evidence>
<feature type="transmembrane region" description="Helical" evidence="1">
    <location>
        <begin position="152"/>
        <end position="176"/>
    </location>
</feature>
<dbReference type="InterPro" id="IPR051119">
    <property type="entry name" value="Nematode_SR-like"/>
</dbReference>
<accession>A0AAV5VWX0</accession>
<dbReference type="Pfam" id="PF10323">
    <property type="entry name" value="7TM_GPCR_Srv"/>
    <property type="match status" value="1"/>
</dbReference>
<protein>
    <recommendedName>
        <fullName evidence="4">G protein-coupled receptor</fullName>
    </recommendedName>
</protein>
<gene>
    <name evidence="2" type="ORF">PFISCL1PPCAC_13521</name>
</gene>
<dbReference type="PANTHER" id="PTHR31627">
    <property type="entry name" value="SERPENTINE RECEPTOR CLASS GAMMA-RELATED"/>
    <property type="match status" value="1"/>
</dbReference>
<keyword evidence="3" id="KW-1185">Reference proteome</keyword>
<organism evidence="2 3">
    <name type="scientific">Pristionchus fissidentatus</name>
    <dbReference type="NCBI Taxonomy" id="1538716"/>
    <lineage>
        <taxon>Eukaryota</taxon>
        <taxon>Metazoa</taxon>
        <taxon>Ecdysozoa</taxon>
        <taxon>Nematoda</taxon>
        <taxon>Chromadorea</taxon>
        <taxon>Rhabditida</taxon>
        <taxon>Rhabditina</taxon>
        <taxon>Diplogasteromorpha</taxon>
        <taxon>Diplogasteroidea</taxon>
        <taxon>Neodiplogasteridae</taxon>
        <taxon>Pristionchus</taxon>
    </lineage>
</organism>
<evidence type="ECO:0000256" key="1">
    <source>
        <dbReference type="SAM" id="Phobius"/>
    </source>
</evidence>
<keyword evidence="1" id="KW-1133">Transmembrane helix</keyword>
<dbReference type="AlphaFoldDB" id="A0AAV5VWX0"/>
<dbReference type="InterPro" id="IPR019426">
    <property type="entry name" value="7TM_GPCR_serpentine_rcpt_Srv"/>
</dbReference>
<evidence type="ECO:0008006" key="4">
    <source>
        <dbReference type="Google" id="ProtNLM"/>
    </source>
</evidence>
<feature type="transmembrane region" description="Helical" evidence="1">
    <location>
        <begin position="67"/>
        <end position="90"/>
    </location>
</feature>
<feature type="transmembrane region" description="Helical" evidence="1">
    <location>
        <begin position="229"/>
        <end position="247"/>
    </location>
</feature>
<feature type="transmembrane region" description="Helical" evidence="1">
    <location>
        <begin position="102"/>
        <end position="122"/>
    </location>
</feature>
<dbReference type="Proteomes" id="UP001432322">
    <property type="component" value="Unassembled WGS sequence"/>
</dbReference>
<dbReference type="PANTHER" id="PTHR31627:SF42">
    <property type="entry name" value="G_PROTEIN_RECEP_F1_2 DOMAIN-CONTAINING PROTEIN-RELATED"/>
    <property type="match status" value="1"/>
</dbReference>
<feature type="transmembrane region" description="Helical" evidence="1">
    <location>
        <begin position="7"/>
        <end position="29"/>
    </location>
</feature>
<name>A0AAV5VWX0_9BILA</name>